<dbReference type="RefSeq" id="WP_057895750.1">
    <property type="nucleotide sequence ID" value="NZ_AZEH01000025.1"/>
</dbReference>
<evidence type="ECO:0000313" key="5">
    <source>
        <dbReference type="EMBL" id="KRL05405.1"/>
    </source>
</evidence>
<dbReference type="GO" id="GO:0003700">
    <property type="term" value="F:DNA-binding transcription factor activity"/>
    <property type="evidence" value="ECO:0007669"/>
    <property type="project" value="InterPro"/>
</dbReference>
<dbReference type="Proteomes" id="UP000051686">
    <property type="component" value="Unassembled WGS sequence"/>
</dbReference>
<keyword evidence="1" id="KW-0805">Transcription regulation</keyword>
<dbReference type="EMBL" id="AZEH01000025">
    <property type="protein sequence ID" value="KRL05405.1"/>
    <property type="molecule type" value="Genomic_DNA"/>
</dbReference>
<dbReference type="PANTHER" id="PTHR43280">
    <property type="entry name" value="ARAC-FAMILY TRANSCRIPTIONAL REGULATOR"/>
    <property type="match status" value="1"/>
</dbReference>
<sequence>MIFLDPKMLPQVTHPMVTKLTQEQVQAVKKIFSHLVSNPQMIEHLALKELTIFLNDSFSVFSRIDEFANSDFRLEKVLNKIKINYHSVLSVTELAATIELSKFHFIRLFKQCYHISPMKYLINCRINNAKKELLKDRKRSMAEIAIQNGFYDESHFDKLFKQYTGVSPKNFQQQVTSKVTDCRQND</sequence>
<evidence type="ECO:0000256" key="1">
    <source>
        <dbReference type="ARBA" id="ARBA00023015"/>
    </source>
</evidence>
<dbReference type="InterPro" id="IPR020449">
    <property type="entry name" value="Tscrpt_reg_AraC-type_HTH"/>
</dbReference>
<evidence type="ECO:0000313" key="6">
    <source>
        <dbReference type="Proteomes" id="UP000051686"/>
    </source>
</evidence>
<protein>
    <submittedName>
        <fullName evidence="5">AraC family transcriptional regulator</fullName>
    </submittedName>
</protein>
<dbReference type="PRINTS" id="PR00032">
    <property type="entry name" value="HTHARAC"/>
</dbReference>
<dbReference type="PANTHER" id="PTHR43280:SF28">
    <property type="entry name" value="HTH-TYPE TRANSCRIPTIONAL ACTIVATOR RHAS"/>
    <property type="match status" value="1"/>
</dbReference>
<dbReference type="AlphaFoldDB" id="A0A0R1MAP3"/>
<evidence type="ECO:0000256" key="2">
    <source>
        <dbReference type="ARBA" id="ARBA00023125"/>
    </source>
</evidence>
<dbReference type="GO" id="GO:0043565">
    <property type="term" value="F:sequence-specific DNA binding"/>
    <property type="evidence" value="ECO:0007669"/>
    <property type="project" value="InterPro"/>
</dbReference>
<dbReference type="Pfam" id="PF12833">
    <property type="entry name" value="HTH_18"/>
    <property type="match status" value="1"/>
</dbReference>
<name>A0A0R1MAP3_9LACO</name>
<dbReference type="PROSITE" id="PS00041">
    <property type="entry name" value="HTH_ARAC_FAMILY_1"/>
    <property type="match status" value="1"/>
</dbReference>
<evidence type="ECO:0000259" key="4">
    <source>
        <dbReference type="PROSITE" id="PS01124"/>
    </source>
</evidence>
<dbReference type="Gene3D" id="1.10.10.60">
    <property type="entry name" value="Homeodomain-like"/>
    <property type="match status" value="2"/>
</dbReference>
<feature type="domain" description="HTH araC/xylS-type" evidence="4">
    <location>
        <begin position="75"/>
        <end position="174"/>
    </location>
</feature>
<dbReference type="InterPro" id="IPR018060">
    <property type="entry name" value="HTH_AraC"/>
</dbReference>
<organism evidence="5 6">
    <name type="scientific">Liquorilactobacillus oeni DSM 19972</name>
    <dbReference type="NCBI Taxonomy" id="1423777"/>
    <lineage>
        <taxon>Bacteria</taxon>
        <taxon>Bacillati</taxon>
        <taxon>Bacillota</taxon>
        <taxon>Bacilli</taxon>
        <taxon>Lactobacillales</taxon>
        <taxon>Lactobacillaceae</taxon>
        <taxon>Liquorilactobacillus</taxon>
    </lineage>
</organism>
<keyword evidence="3" id="KW-0804">Transcription</keyword>
<dbReference type="PROSITE" id="PS01124">
    <property type="entry name" value="HTH_ARAC_FAMILY_2"/>
    <property type="match status" value="1"/>
</dbReference>
<evidence type="ECO:0000256" key="3">
    <source>
        <dbReference type="ARBA" id="ARBA00023163"/>
    </source>
</evidence>
<proteinExistence type="predicted"/>
<keyword evidence="2" id="KW-0238">DNA-binding</keyword>
<dbReference type="OrthoDB" id="9813413at2"/>
<comment type="caution">
    <text evidence="5">The sequence shown here is derived from an EMBL/GenBank/DDBJ whole genome shotgun (WGS) entry which is preliminary data.</text>
</comment>
<reference evidence="5 6" key="1">
    <citation type="journal article" date="2015" name="Genome Announc.">
        <title>Expanding the biotechnology potential of lactobacilli through comparative genomics of 213 strains and associated genera.</title>
        <authorList>
            <person name="Sun Z."/>
            <person name="Harris H.M."/>
            <person name="McCann A."/>
            <person name="Guo C."/>
            <person name="Argimon S."/>
            <person name="Zhang W."/>
            <person name="Yang X."/>
            <person name="Jeffery I.B."/>
            <person name="Cooney J.C."/>
            <person name="Kagawa T.F."/>
            <person name="Liu W."/>
            <person name="Song Y."/>
            <person name="Salvetti E."/>
            <person name="Wrobel A."/>
            <person name="Rasinkangas P."/>
            <person name="Parkhill J."/>
            <person name="Rea M.C."/>
            <person name="O'Sullivan O."/>
            <person name="Ritari J."/>
            <person name="Douillard F.P."/>
            <person name="Paul Ross R."/>
            <person name="Yang R."/>
            <person name="Briner A.E."/>
            <person name="Felis G.E."/>
            <person name="de Vos W.M."/>
            <person name="Barrangou R."/>
            <person name="Klaenhammer T.R."/>
            <person name="Caufield P.W."/>
            <person name="Cui Y."/>
            <person name="Zhang H."/>
            <person name="O'Toole P.W."/>
        </authorList>
    </citation>
    <scope>NUCLEOTIDE SEQUENCE [LARGE SCALE GENOMIC DNA]</scope>
    <source>
        <strain evidence="5 6">DSM 19972</strain>
    </source>
</reference>
<dbReference type="SUPFAM" id="SSF46689">
    <property type="entry name" value="Homeodomain-like"/>
    <property type="match status" value="2"/>
</dbReference>
<dbReference type="InterPro" id="IPR009057">
    <property type="entry name" value="Homeodomain-like_sf"/>
</dbReference>
<dbReference type="PATRIC" id="fig|1423777.3.peg.838"/>
<dbReference type="STRING" id="1423777.FD46_GL000816"/>
<keyword evidence="6" id="KW-1185">Reference proteome</keyword>
<gene>
    <name evidence="5" type="ORF">FD46_GL000816</name>
</gene>
<accession>A0A0R1MAP3</accession>
<dbReference type="SMART" id="SM00342">
    <property type="entry name" value="HTH_ARAC"/>
    <property type="match status" value="1"/>
</dbReference>
<dbReference type="InterPro" id="IPR018062">
    <property type="entry name" value="HTH_AraC-typ_CS"/>
</dbReference>